<name>A6DMY5_9BACT</name>
<evidence type="ECO:0000313" key="2">
    <source>
        <dbReference type="Proteomes" id="UP000004947"/>
    </source>
</evidence>
<dbReference type="EMBL" id="ABCK01000012">
    <property type="protein sequence ID" value="EDM27021.1"/>
    <property type="molecule type" value="Genomic_DNA"/>
</dbReference>
<proteinExistence type="predicted"/>
<comment type="caution">
    <text evidence="1">The sequence shown here is derived from an EMBL/GenBank/DDBJ whole genome shotgun (WGS) entry which is preliminary data.</text>
</comment>
<dbReference type="OrthoDB" id="9927975at2"/>
<organism evidence="1 2">
    <name type="scientific">Lentisphaera araneosa HTCC2155</name>
    <dbReference type="NCBI Taxonomy" id="313628"/>
    <lineage>
        <taxon>Bacteria</taxon>
        <taxon>Pseudomonadati</taxon>
        <taxon>Lentisphaerota</taxon>
        <taxon>Lentisphaeria</taxon>
        <taxon>Lentisphaerales</taxon>
        <taxon>Lentisphaeraceae</taxon>
        <taxon>Lentisphaera</taxon>
    </lineage>
</organism>
<keyword evidence="2" id="KW-1185">Reference proteome</keyword>
<dbReference type="AlphaFoldDB" id="A6DMY5"/>
<accession>A6DMY5</accession>
<dbReference type="Proteomes" id="UP000004947">
    <property type="component" value="Unassembled WGS sequence"/>
</dbReference>
<protein>
    <submittedName>
        <fullName evidence="1">Uncharacterized protein</fullName>
    </submittedName>
</protein>
<gene>
    <name evidence="1" type="ORF">LNTAR_07249</name>
</gene>
<dbReference type="RefSeq" id="WP_007279228.1">
    <property type="nucleotide sequence ID" value="NZ_ABCK01000012.1"/>
</dbReference>
<sequence length="97" mass="10725">MDILAILVIILLGTSGFLFKRRVIINGTEVIIKNNPFGIETILIDGTEEVSKFSVTGGVYNFTIGESKVEVDYFYRLGGLAIGVTIRKDGEVYYSDK</sequence>
<evidence type="ECO:0000313" key="1">
    <source>
        <dbReference type="EMBL" id="EDM27021.1"/>
    </source>
</evidence>
<reference evidence="1 2" key="1">
    <citation type="journal article" date="2010" name="J. Bacteriol.">
        <title>Genome sequence of Lentisphaera araneosa HTCC2155T, the type species of the order Lentisphaerales in the phylum Lentisphaerae.</title>
        <authorList>
            <person name="Thrash J.C."/>
            <person name="Cho J.C."/>
            <person name="Vergin K.L."/>
            <person name="Morris R.M."/>
            <person name="Giovannoni S.J."/>
        </authorList>
    </citation>
    <scope>NUCLEOTIDE SEQUENCE [LARGE SCALE GENOMIC DNA]</scope>
    <source>
        <strain evidence="1 2">HTCC2155</strain>
    </source>
</reference>